<keyword evidence="2" id="KW-1185">Reference proteome</keyword>
<reference evidence="1" key="2">
    <citation type="submission" date="2023-04" db="EMBL/GenBank/DDBJ databases">
        <authorList>
            <person name="Bruccoleri R.E."/>
            <person name="Oakeley E.J."/>
            <person name="Faust A.-M."/>
            <person name="Dessus-Babus S."/>
            <person name="Altorfer M."/>
            <person name="Burckhardt D."/>
            <person name="Oertli M."/>
            <person name="Naumann U."/>
            <person name="Petersen F."/>
            <person name="Wong J."/>
        </authorList>
    </citation>
    <scope>NUCLEOTIDE SEQUENCE</scope>
    <source>
        <strain evidence="1">GSM-AAB239-AS_SAM_17_03QT</strain>
        <tissue evidence="1">Leaf</tissue>
    </source>
</reference>
<sequence>MTYMNFWNHYIAFSGLDIFKEAFRVFRKITSLQEDSTIFREFRKLPAKVRSEEGYTDLSCGTK</sequence>
<dbReference type="Proteomes" id="UP001140949">
    <property type="component" value="Unassembled WGS sequence"/>
</dbReference>
<reference evidence="1" key="1">
    <citation type="journal article" date="2023" name="GigaByte">
        <title>Genome assembly of the bearded iris, Iris pallida Lam.</title>
        <authorList>
            <person name="Bruccoleri R.E."/>
            <person name="Oakeley E.J."/>
            <person name="Faust A.M.E."/>
            <person name="Altorfer M."/>
            <person name="Dessus-Babus S."/>
            <person name="Burckhardt D."/>
            <person name="Oertli M."/>
            <person name="Naumann U."/>
            <person name="Petersen F."/>
            <person name="Wong J."/>
        </authorList>
    </citation>
    <scope>NUCLEOTIDE SEQUENCE</scope>
    <source>
        <strain evidence="1">GSM-AAB239-AS_SAM_17_03QT</strain>
    </source>
</reference>
<evidence type="ECO:0000313" key="1">
    <source>
        <dbReference type="EMBL" id="KAJ6804676.1"/>
    </source>
</evidence>
<dbReference type="AlphaFoldDB" id="A0AAX6EKY4"/>
<organism evidence="1 2">
    <name type="scientific">Iris pallida</name>
    <name type="common">Sweet iris</name>
    <dbReference type="NCBI Taxonomy" id="29817"/>
    <lineage>
        <taxon>Eukaryota</taxon>
        <taxon>Viridiplantae</taxon>
        <taxon>Streptophyta</taxon>
        <taxon>Embryophyta</taxon>
        <taxon>Tracheophyta</taxon>
        <taxon>Spermatophyta</taxon>
        <taxon>Magnoliopsida</taxon>
        <taxon>Liliopsida</taxon>
        <taxon>Asparagales</taxon>
        <taxon>Iridaceae</taxon>
        <taxon>Iridoideae</taxon>
        <taxon>Irideae</taxon>
        <taxon>Iris</taxon>
    </lineage>
</organism>
<comment type="caution">
    <text evidence="1">The sequence shown here is derived from an EMBL/GenBank/DDBJ whole genome shotgun (WGS) entry which is preliminary data.</text>
</comment>
<proteinExistence type="predicted"/>
<dbReference type="EMBL" id="JANAVB010035817">
    <property type="protein sequence ID" value="KAJ6804676.1"/>
    <property type="molecule type" value="Genomic_DNA"/>
</dbReference>
<name>A0AAX6EKY4_IRIPA</name>
<gene>
    <name evidence="1" type="ORF">M6B38_184205</name>
</gene>
<protein>
    <submittedName>
        <fullName evidence="1">Beta-glucosidase 31-like isoform X1</fullName>
    </submittedName>
</protein>
<evidence type="ECO:0000313" key="2">
    <source>
        <dbReference type="Proteomes" id="UP001140949"/>
    </source>
</evidence>
<accession>A0AAX6EKY4</accession>